<accession>A0A6S7H078</accession>
<protein>
    <submittedName>
        <fullName evidence="1">Uncharacterized protein</fullName>
    </submittedName>
</protein>
<keyword evidence="2" id="KW-1185">Reference proteome</keyword>
<organism evidence="1 2">
    <name type="scientific">Paramuricea clavata</name>
    <name type="common">Red gorgonian</name>
    <name type="synonym">Violescent sea-whip</name>
    <dbReference type="NCBI Taxonomy" id="317549"/>
    <lineage>
        <taxon>Eukaryota</taxon>
        <taxon>Metazoa</taxon>
        <taxon>Cnidaria</taxon>
        <taxon>Anthozoa</taxon>
        <taxon>Octocorallia</taxon>
        <taxon>Malacalcyonacea</taxon>
        <taxon>Plexauridae</taxon>
        <taxon>Paramuricea</taxon>
    </lineage>
</organism>
<evidence type="ECO:0000313" key="2">
    <source>
        <dbReference type="Proteomes" id="UP001152795"/>
    </source>
</evidence>
<sequence>MGSIATIHGFLRTFHPEIGNPEDGVKFGPSTSNKEIDVFYKCTWNTHRIRQQKDAQMPKGIPDHVFNFPENYGHEQCGLPITDEALDEVRELSGVMDVGEDFLDADVRRECEQIIPEIDQVKPADAADTYLFLKHNYGQSENM</sequence>
<comment type="caution">
    <text evidence="1">The sequence shown here is derived from an EMBL/GenBank/DDBJ whole genome shotgun (WGS) entry which is preliminary data.</text>
</comment>
<name>A0A6S7H078_PARCT</name>
<dbReference type="OrthoDB" id="5979613at2759"/>
<dbReference type="EMBL" id="CACRXK020003151">
    <property type="protein sequence ID" value="CAB3997638.1"/>
    <property type="molecule type" value="Genomic_DNA"/>
</dbReference>
<dbReference type="AlphaFoldDB" id="A0A6S7H078"/>
<reference evidence="1" key="1">
    <citation type="submission" date="2020-04" db="EMBL/GenBank/DDBJ databases">
        <authorList>
            <person name="Alioto T."/>
            <person name="Alioto T."/>
            <person name="Gomez Garrido J."/>
        </authorList>
    </citation>
    <scope>NUCLEOTIDE SEQUENCE</scope>
    <source>
        <strain evidence="1">A484AB</strain>
    </source>
</reference>
<proteinExistence type="predicted"/>
<dbReference type="Proteomes" id="UP001152795">
    <property type="component" value="Unassembled WGS sequence"/>
</dbReference>
<gene>
    <name evidence="1" type="ORF">PACLA_8A078824</name>
</gene>
<evidence type="ECO:0000313" key="1">
    <source>
        <dbReference type="EMBL" id="CAB3997638.1"/>
    </source>
</evidence>